<keyword evidence="1" id="KW-0732">Signal</keyword>
<organism evidence="2 3">
    <name type="scientific">Petrolisthes manimaculis</name>
    <dbReference type="NCBI Taxonomy" id="1843537"/>
    <lineage>
        <taxon>Eukaryota</taxon>
        <taxon>Metazoa</taxon>
        <taxon>Ecdysozoa</taxon>
        <taxon>Arthropoda</taxon>
        <taxon>Crustacea</taxon>
        <taxon>Multicrustacea</taxon>
        <taxon>Malacostraca</taxon>
        <taxon>Eumalacostraca</taxon>
        <taxon>Eucarida</taxon>
        <taxon>Decapoda</taxon>
        <taxon>Pleocyemata</taxon>
        <taxon>Anomura</taxon>
        <taxon>Galatheoidea</taxon>
        <taxon>Porcellanidae</taxon>
        <taxon>Petrolisthes</taxon>
    </lineage>
</organism>
<accession>A0AAE1TK39</accession>
<gene>
    <name evidence="2" type="ORF">Pmani_038854</name>
</gene>
<dbReference type="AlphaFoldDB" id="A0AAE1TK39"/>
<keyword evidence="3" id="KW-1185">Reference proteome</keyword>
<name>A0AAE1TK39_9EUCA</name>
<sequence>MKLLSTLPLLLVVSGGLCLPLKINIKALLEQAESTTGSDDIDYLLVDDFTDVEEVDKIRHHVYTLMWTLLDSPNLANFTETNPDFIITSSKVSGFIEQELRHNADLVEMIKDVMGDIKRNPKSAELWRNIAAEVKKSYQLQQQKTASTNTNEGSDYSGLFNGFLTAFTDALLSSIVGMIFNSLE</sequence>
<comment type="caution">
    <text evidence="2">The sequence shown here is derived from an EMBL/GenBank/DDBJ whole genome shotgun (WGS) entry which is preliminary data.</text>
</comment>
<proteinExistence type="predicted"/>
<dbReference type="EMBL" id="JAWZYT010006487">
    <property type="protein sequence ID" value="KAK4288096.1"/>
    <property type="molecule type" value="Genomic_DNA"/>
</dbReference>
<evidence type="ECO:0000313" key="3">
    <source>
        <dbReference type="Proteomes" id="UP001292094"/>
    </source>
</evidence>
<evidence type="ECO:0000313" key="2">
    <source>
        <dbReference type="EMBL" id="KAK4288096.1"/>
    </source>
</evidence>
<evidence type="ECO:0000256" key="1">
    <source>
        <dbReference type="SAM" id="SignalP"/>
    </source>
</evidence>
<dbReference type="Proteomes" id="UP001292094">
    <property type="component" value="Unassembled WGS sequence"/>
</dbReference>
<feature type="signal peptide" evidence="1">
    <location>
        <begin position="1"/>
        <end position="18"/>
    </location>
</feature>
<feature type="chain" id="PRO_5041985469" evidence="1">
    <location>
        <begin position="19"/>
        <end position="184"/>
    </location>
</feature>
<protein>
    <submittedName>
        <fullName evidence="2">Uncharacterized protein</fullName>
    </submittedName>
</protein>
<reference evidence="2" key="1">
    <citation type="submission" date="2023-11" db="EMBL/GenBank/DDBJ databases">
        <title>Genome assemblies of two species of porcelain crab, Petrolisthes cinctipes and Petrolisthes manimaculis (Anomura: Porcellanidae).</title>
        <authorList>
            <person name="Angst P."/>
        </authorList>
    </citation>
    <scope>NUCLEOTIDE SEQUENCE</scope>
    <source>
        <strain evidence="2">PB745_02</strain>
        <tissue evidence="2">Gill</tissue>
    </source>
</reference>